<comment type="similarity">
    <text evidence="1">Belongs to the phosphosulfolactate synthase family.</text>
</comment>
<evidence type="ECO:0000256" key="1">
    <source>
        <dbReference type="ARBA" id="ARBA00010424"/>
    </source>
</evidence>
<dbReference type="OrthoDB" id="7809088at2"/>
<comment type="caution">
    <text evidence="2">The sequence shown here is derived from an EMBL/GenBank/DDBJ whole genome shotgun (WGS) entry which is preliminary data.</text>
</comment>
<protein>
    <recommendedName>
        <fullName evidence="4">Phosphosulfolactate synthase</fullName>
    </recommendedName>
</protein>
<gene>
    <name evidence="2" type="ORF">D9R14_04090</name>
</gene>
<evidence type="ECO:0008006" key="4">
    <source>
        <dbReference type="Google" id="ProtNLM"/>
    </source>
</evidence>
<name>A0A3L7AKY3_9HYPH</name>
<dbReference type="InterPro" id="IPR003830">
    <property type="entry name" value="ComA_synth"/>
</dbReference>
<evidence type="ECO:0000313" key="3">
    <source>
        <dbReference type="Proteomes" id="UP000269692"/>
    </source>
</evidence>
<keyword evidence="3" id="KW-1185">Reference proteome</keyword>
<proteinExistence type="inferred from homology"/>
<dbReference type="EMBL" id="RCTF01000002">
    <property type="protein sequence ID" value="RLP81176.1"/>
    <property type="molecule type" value="Genomic_DNA"/>
</dbReference>
<reference evidence="2 3" key="1">
    <citation type="submission" date="2018-10" db="EMBL/GenBank/DDBJ databases">
        <title>Xanthobacter tagetidis genome sequencing and assembly.</title>
        <authorList>
            <person name="Maclea K.S."/>
            <person name="Goen A.E."/>
            <person name="Fatima S.A."/>
        </authorList>
    </citation>
    <scope>NUCLEOTIDE SEQUENCE [LARGE SCALE GENOMIC DNA]</scope>
    <source>
        <strain evidence="2 3">ATCC 700314</strain>
    </source>
</reference>
<dbReference type="InterPro" id="IPR036112">
    <property type="entry name" value="ComA_synth_sf"/>
</dbReference>
<dbReference type="PANTHER" id="PTHR48413">
    <property type="match status" value="1"/>
</dbReference>
<dbReference type="SUPFAM" id="SSF102110">
    <property type="entry name" value="(2r)-phospho-3-sulfolactate synthase ComA"/>
    <property type="match status" value="1"/>
</dbReference>
<dbReference type="InterPro" id="IPR013785">
    <property type="entry name" value="Aldolase_TIM"/>
</dbReference>
<dbReference type="RefSeq" id="WP_121622028.1">
    <property type="nucleotide sequence ID" value="NZ_JACIIW010000003.1"/>
</dbReference>
<dbReference type="AlphaFoldDB" id="A0A3L7AKY3"/>
<evidence type="ECO:0000313" key="2">
    <source>
        <dbReference type="EMBL" id="RLP81176.1"/>
    </source>
</evidence>
<organism evidence="2 3">
    <name type="scientific">Xanthobacter tagetidis</name>
    <dbReference type="NCBI Taxonomy" id="60216"/>
    <lineage>
        <taxon>Bacteria</taxon>
        <taxon>Pseudomonadati</taxon>
        <taxon>Pseudomonadota</taxon>
        <taxon>Alphaproteobacteria</taxon>
        <taxon>Hyphomicrobiales</taxon>
        <taxon>Xanthobacteraceae</taxon>
        <taxon>Xanthobacter</taxon>
    </lineage>
</organism>
<dbReference type="Proteomes" id="UP000269692">
    <property type="component" value="Unassembled WGS sequence"/>
</dbReference>
<dbReference type="Gene3D" id="3.20.20.70">
    <property type="entry name" value="Aldolase class I"/>
    <property type="match status" value="1"/>
</dbReference>
<accession>A0A3L7AKY3</accession>
<dbReference type="Pfam" id="PF02679">
    <property type="entry name" value="ComA"/>
    <property type="match status" value="1"/>
</dbReference>
<dbReference type="PANTHER" id="PTHR48413:SF1">
    <property type="entry name" value="PROTEIN HEAT-STRESS-ASSOCIATED 32"/>
    <property type="match status" value="1"/>
</dbReference>
<sequence length="264" mass="27806">MAHPFAFVPAATGRSLEKPRRTGLTMMIDQGLGLNAAADVVGTAGAYVDLVKIKTGTARLYDEGYLKEKLALYRAADIRPFIGGQFHEYVFATLGAAALPRFYAEALRIGFSTIEISDNVVPLTEDQRAAQIGAARAAGLSVFAEVGAKDRRTTAQEMIAQSAVCLAAGADLVLVEAAELVENGGADAAMLAALTAGIAPDRLMIELPGPWIPDVRTCDIEALKKLLVRSFGPDVNVANVAPDTVLDFEASRQGLGVAGPPSHW</sequence>